<dbReference type="STRING" id="1401.BK123_03935"/>
<evidence type="ECO:0000313" key="1">
    <source>
        <dbReference type="EMBL" id="OME96999.1"/>
    </source>
</evidence>
<name>A0A1R1BA17_PAELA</name>
<protein>
    <submittedName>
        <fullName evidence="1">Uncharacterized protein</fullName>
    </submittedName>
</protein>
<organism evidence="1 2">
    <name type="scientific">Paenibacillus lautus</name>
    <name type="common">Bacillus lautus</name>
    <dbReference type="NCBI Taxonomy" id="1401"/>
    <lineage>
        <taxon>Bacteria</taxon>
        <taxon>Bacillati</taxon>
        <taxon>Bacillota</taxon>
        <taxon>Bacilli</taxon>
        <taxon>Bacillales</taxon>
        <taxon>Paenibacillaceae</taxon>
        <taxon>Paenibacillus</taxon>
    </lineage>
</organism>
<evidence type="ECO:0000313" key="2">
    <source>
        <dbReference type="Proteomes" id="UP000187074"/>
    </source>
</evidence>
<dbReference type="OrthoDB" id="1910498at2"/>
<reference evidence="1 2" key="1">
    <citation type="submission" date="2016-11" db="EMBL/GenBank/DDBJ databases">
        <title>Paenibacillus species isolates.</title>
        <authorList>
            <person name="Beno S.M."/>
        </authorList>
    </citation>
    <scope>NUCLEOTIDE SEQUENCE [LARGE SCALE GENOMIC DNA]</scope>
    <source>
        <strain evidence="1 2">FSL F4-0100</strain>
    </source>
</reference>
<accession>A0A1R1BA17</accession>
<dbReference type="AlphaFoldDB" id="A0A1R1BA17"/>
<dbReference type="EMBL" id="MRTF01000001">
    <property type="protein sequence ID" value="OME96999.1"/>
    <property type="molecule type" value="Genomic_DNA"/>
</dbReference>
<gene>
    <name evidence="1" type="ORF">BK123_03935</name>
</gene>
<dbReference type="Proteomes" id="UP000187074">
    <property type="component" value="Unassembled WGS sequence"/>
</dbReference>
<comment type="caution">
    <text evidence="1">The sequence shown here is derived from an EMBL/GenBank/DDBJ whole genome shotgun (WGS) entry which is preliminary data.</text>
</comment>
<sequence>MLVGRDQSRLTAKVAATVADVVYSGNLPRGVFHIEQGFELASMKGWLEEEASLEVWRDGVKGII</sequence>
<proteinExistence type="predicted"/>